<proteinExistence type="predicted"/>
<name>A0ACB6R0D5_9PLEO</name>
<evidence type="ECO:0000313" key="2">
    <source>
        <dbReference type="Proteomes" id="UP000799755"/>
    </source>
</evidence>
<protein>
    <submittedName>
        <fullName evidence="1">HET-domain-containing protein</fullName>
    </submittedName>
</protein>
<dbReference type="EMBL" id="MU003501">
    <property type="protein sequence ID" value="KAF2472708.1"/>
    <property type="molecule type" value="Genomic_DNA"/>
</dbReference>
<keyword evidence="2" id="KW-1185">Reference proteome</keyword>
<sequence>MLPHEPESVVAKLYQKFRLAEPGNSIRLLALLPGEGPKLKATIFCVDLSSSPVYEALSYVWGEMEAKTNYFIEIEGTNMEITPNLYRALQALRMQESSRVLWVDSLCINQNDNKDKEIQISMMVEIYRSAQHVAVYLGEPNAGGLALFSFLNRNFHEEDSVDKAIEDFGPGERDIRELLEAYVHFCLLPWWNRIWVQQEYSLSRTNPTFHLGRN</sequence>
<accession>A0ACB6R0D5</accession>
<gene>
    <name evidence="1" type="ORF">BDR25DRAFT_283237</name>
</gene>
<feature type="non-terminal residue" evidence="1">
    <location>
        <position position="214"/>
    </location>
</feature>
<evidence type="ECO:0000313" key="1">
    <source>
        <dbReference type="EMBL" id="KAF2472708.1"/>
    </source>
</evidence>
<reference evidence="1" key="1">
    <citation type="journal article" date="2020" name="Stud. Mycol.">
        <title>101 Dothideomycetes genomes: a test case for predicting lifestyles and emergence of pathogens.</title>
        <authorList>
            <person name="Haridas S."/>
            <person name="Albert R."/>
            <person name="Binder M."/>
            <person name="Bloem J."/>
            <person name="Labutti K."/>
            <person name="Salamov A."/>
            <person name="Andreopoulos B."/>
            <person name="Baker S."/>
            <person name="Barry K."/>
            <person name="Bills G."/>
            <person name="Bluhm B."/>
            <person name="Cannon C."/>
            <person name="Castanera R."/>
            <person name="Culley D."/>
            <person name="Daum C."/>
            <person name="Ezra D."/>
            <person name="Gonzalez J."/>
            <person name="Henrissat B."/>
            <person name="Kuo A."/>
            <person name="Liang C."/>
            <person name="Lipzen A."/>
            <person name="Lutzoni F."/>
            <person name="Magnuson J."/>
            <person name="Mondo S."/>
            <person name="Nolan M."/>
            <person name="Ohm R."/>
            <person name="Pangilinan J."/>
            <person name="Park H.-J."/>
            <person name="Ramirez L."/>
            <person name="Alfaro M."/>
            <person name="Sun H."/>
            <person name="Tritt A."/>
            <person name="Yoshinaga Y."/>
            <person name="Zwiers L.-H."/>
            <person name="Turgeon B."/>
            <person name="Goodwin S."/>
            <person name="Spatafora J."/>
            <person name="Crous P."/>
            <person name="Grigoriev I."/>
        </authorList>
    </citation>
    <scope>NUCLEOTIDE SEQUENCE</scope>
    <source>
        <strain evidence="1">ATCC 200398</strain>
    </source>
</reference>
<comment type="caution">
    <text evidence="1">The sequence shown here is derived from an EMBL/GenBank/DDBJ whole genome shotgun (WGS) entry which is preliminary data.</text>
</comment>
<organism evidence="1 2">
    <name type="scientific">Lindgomyces ingoldianus</name>
    <dbReference type="NCBI Taxonomy" id="673940"/>
    <lineage>
        <taxon>Eukaryota</taxon>
        <taxon>Fungi</taxon>
        <taxon>Dikarya</taxon>
        <taxon>Ascomycota</taxon>
        <taxon>Pezizomycotina</taxon>
        <taxon>Dothideomycetes</taxon>
        <taxon>Pleosporomycetidae</taxon>
        <taxon>Pleosporales</taxon>
        <taxon>Lindgomycetaceae</taxon>
        <taxon>Lindgomyces</taxon>
    </lineage>
</organism>
<dbReference type="Proteomes" id="UP000799755">
    <property type="component" value="Unassembled WGS sequence"/>
</dbReference>